<evidence type="ECO:0000256" key="7">
    <source>
        <dbReference type="ARBA" id="ARBA00023136"/>
    </source>
</evidence>
<accession>A0A917JUP5</accession>
<keyword evidence="4" id="KW-1003">Cell membrane</keyword>
<comment type="subcellular location">
    <subcellularLocation>
        <location evidence="1">Cell membrane</location>
        <topology evidence="1">Multi-pass membrane protein</topology>
    </subcellularLocation>
</comment>
<evidence type="ECO:0000256" key="3">
    <source>
        <dbReference type="ARBA" id="ARBA00022448"/>
    </source>
</evidence>
<gene>
    <name evidence="9" type="ORF">GCM10007966_08740</name>
</gene>
<dbReference type="InterPro" id="IPR002549">
    <property type="entry name" value="AI-2E-like"/>
</dbReference>
<protein>
    <recommendedName>
        <fullName evidence="11">AI-2E family transporter</fullName>
    </recommendedName>
</protein>
<evidence type="ECO:0000256" key="5">
    <source>
        <dbReference type="ARBA" id="ARBA00022692"/>
    </source>
</evidence>
<evidence type="ECO:0000256" key="4">
    <source>
        <dbReference type="ARBA" id="ARBA00022475"/>
    </source>
</evidence>
<dbReference type="GO" id="GO:0055085">
    <property type="term" value="P:transmembrane transport"/>
    <property type="evidence" value="ECO:0007669"/>
    <property type="project" value="TreeGrafter"/>
</dbReference>
<keyword evidence="6 8" id="KW-1133">Transmembrane helix</keyword>
<evidence type="ECO:0000256" key="6">
    <source>
        <dbReference type="ARBA" id="ARBA00022989"/>
    </source>
</evidence>
<proteinExistence type="inferred from homology"/>
<organism evidence="9 10">
    <name type="scientific">Legionella impletisoli</name>
    <dbReference type="NCBI Taxonomy" id="343510"/>
    <lineage>
        <taxon>Bacteria</taxon>
        <taxon>Pseudomonadati</taxon>
        <taxon>Pseudomonadota</taxon>
        <taxon>Gammaproteobacteria</taxon>
        <taxon>Legionellales</taxon>
        <taxon>Legionellaceae</taxon>
        <taxon>Legionella</taxon>
    </lineage>
</organism>
<dbReference type="Pfam" id="PF01594">
    <property type="entry name" value="AI-2E_transport"/>
    <property type="match status" value="1"/>
</dbReference>
<keyword evidence="10" id="KW-1185">Reference proteome</keyword>
<evidence type="ECO:0000256" key="2">
    <source>
        <dbReference type="ARBA" id="ARBA00009773"/>
    </source>
</evidence>
<reference evidence="9" key="2">
    <citation type="submission" date="2020-09" db="EMBL/GenBank/DDBJ databases">
        <authorList>
            <person name="Sun Q."/>
            <person name="Ohkuma M."/>
        </authorList>
    </citation>
    <scope>NUCLEOTIDE SEQUENCE</scope>
    <source>
        <strain evidence="9">JCM 13919</strain>
    </source>
</reference>
<feature type="transmembrane region" description="Helical" evidence="8">
    <location>
        <begin position="67"/>
        <end position="84"/>
    </location>
</feature>
<evidence type="ECO:0008006" key="11">
    <source>
        <dbReference type="Google" id="ProtNLM"/>
    </source>
</evidence>
<evidence type="ECO:0000313" key="9">
    <source>
        <dbReference type="EMBL" id="GGI82405.1"/>
    </source>
</evidence>
<reference evidence="9" key="1">
    <citation type="journal article" date="2014" name="Int. J. Syst. Evol. Microbiol.">
        <title>Complete genome sequence of Corynebacterium casei LMG S-19264T (=DSM 44701T), isolated from a smear-ripened cheese.</title>
        <authorList>
            <consortium name="US DOE Joint Genome Institute (JGI-PGF)"/>
            <person name="Walter F."/>
            <person name="Albersmeier A."/>
            <person name="Kalinowski J."/>
            <person name="Ruckert C."/>
        </authorList>
    </citation>
    <scope>NUCLEOTIDE SEQUENCE</scope>
    <source>
        <strain evidence="9">JCM 13919</strain>
    </source>
</reference>
<name>A0A917JUP5_9GAMM</name>
<dbReference type="AlphaFoldDB" id="A0A917JUP5"/>
<keyword evidence="3" id="KW-0813">Transport</keyword>
<dbReference type="PANTHER" id="PTHR21716">
    <property type="entry name" value="TRANSMEMBRANE PROTEIN"/>
    <property type="match status" value="1"/>
</dbReference>
<dbReference type="PANTHER" id="PTHR21716:SF53">
    <property type="entry name" value="PERMEASE PERM-RELATED"/>
    <property type="match status" value="1"/>
</dbReference>
<comment type="caution">
    <text evidence="9">The sequence shown here is derived from an EMBL/GenBank/DDBJ whole genome shotgun (WGS) entry which is preliminary data.</text>
</comment>
<feature type="transmembrane region" description="Helical" evidence="8">
    <location>
        <begin position="105"/>
        <end position="131"/>
    </location>
</feature>
<feature type="transmembrane region" description="Helical" evidence="8">
    <location>
        <begin position="39"/>
        <end position="61"/>
    </location>
</feature>
<keyword evidence="5 8" id="KW-0812">Transmembrane</keyword>
<evidence type="ECO:0000313" key="10">
    <source>
        <dbReference type="Proteomes" id="UP000630149"/>
    </source>
</evidence>
<evidence type="ECO:0000256" key="1">
    <source>
        <dbReference type="ARBA" id="ARBA00004651"/>
    </source>
</evidence>
<feature type="transmembrane region" description="Helical" evidence="8">
    <location>
        <begin position="6"/>
        <end position="27"/>
    </location>
</feature>
<dbReference type="Proteomes" id="UP000630149">
    <property type="component" value="Unassembled WGS sequence"/>
</dbReference>
<keyword evidence="7 8" id="KW-0472">Membrane</keyword>
<comment type="similarity">
    <text evidence="2">Belongs to the autoinducer-2 exporter (AI-2E) (TC 2.A.86) family.</text>
</comment>
<evidence type="ECO:0000256" key="8">
    <source>
        <dbReference type="SAM" id="Phobius"/>
    </source>
</evidence>
<dbReference type="GO" id="GO:0005886">
    <property type="term" value="C:plasma membrane"/>
    <property type="evidence" value="ECO:0007669"/>
    <property type="project" value="UniProtKB-SubCell"/>
</dbReference>
<dbReference type="EMBL" id="BMOB01000003">
    <property type="protein sequence ID" value="GGI82405.1"/>
    <property type="molecule type" value="Genomic_DNA"/>
</dbReference>
<sequence>MIYHYIIGLSLVILTVAILNSIGLLLLGIKNAIFFGMSAAFLTLIPYIGITIAALITVFFVFLSHQSLWYCVGVLAVFLIVQAIEGNFLTPKIVGRQVRINPFAAILTLVLGGMFMGIVGVILALPLLAILKVIFDEIPGMQPVAYLLEIPNQNNIKKSEGT</sequence>